<reference evidence="1" key="1">
    <citation type="submission" date="2021-06" db="EMBL/GenBank/DDBJ databases">
        <authorList>
            <person name="Kallberg Y."/>
            <person name="Tangrot J."/>
            <person name="Rosling A."/>
        </authorList>
    </citation>
    <scope>NUCLEOTIDE SEQUENCE</scope>
    <source>
        <strain evidence="1">CL356</strain>
    </source>
</reference>
<name>A0ACA9MW22_9GLOM</name>
<sequence length="153" mass="17469">MADVLISPNNDGTTRQEELEINAQLTPPLATSNTDAYAARQQQSDETPRHTLQTPTPTRLPTHGSHADLRQLKYMYYGSIRTPVDPRWSPIGWAFPSRRPILERSVTHVQKQYVTLWEPSIPCKEVLKDGLELEQQAHPNDVTRPRPNHLDDI</sequence>
<organism evidence="1 2">
    <name type="scientific">Acaulospora colombiana</name>
    <dbReference type="NCBI Taxonomy" id="27376"/>
    <lineage>
        <taxon>Eukaryota</taxon>
        <taxon>Fungi</taxon>
        <taxon>Fungi incertae sedis</taxon>
        <taxon>Mucoromycota</taxon>
        <taxon>Glomeromycotina</taxon>
        <taxon>Glomeromycetes</taxon>
        <taxon>Diversisporales</taxon>
        <taxon>Acaulosporaceae</taxon>
        <taxon>Acaulospora</taxon>
    </lineage>
</organism>
<dbReference type="Proteomes" id="UP000789525">
    <property type="component" value="Unassembled WGS sequence"/>
</dbReference>
<gene>
    <name evidence="1" type="ORF">ACOLOM_LOCUS7224</name>
</gene>
<protein>
    <submittedName>
        <fullName evidence="1">995_t:CDS:1</fullName>
    </submittedName>
</protein>
<accession>A0ACA9MW22</accession>
<evidence type="ECO:0000313" key="1">
    <source>
        <dbReference type="EMBL" id="CAG8617761.1"/>
    </source>
</evidence>
<proteinExistence type="predicted"/>
<dbReference type="EMBL" id="CAJVPT010016275">
    <property type="protein sequence ID" value="CAG8617761.1"/>
    <property type="molecule type" value="Genomic_DNA"/>
</dbReference>
<keyword evidence="2" id="KW-1185">Reference proteome</keyword>
<comment type="caution">
    <text evidence="1">The sequence shown here is derived from an EMBL/GenBank/DDBJ whole genome shotgun (WGS) entry which is preliminary data.</text>
</comment>
<evidence type="ECO:0000313" key="2">
    <source>
        <dbReference type="Proteomes" id="UP000789525"/>
    </source>
</evidence>